<dbReference type="EMBL" id="JBEPLN010000007">
    <property type="protein sequence ID" value="MET3634003.1"/>
    <property type="molecule type" value="Genomic_DNA"/>
</dbReference>
<keyword evidence="2" id="KW-1185">Reference proteome</keyword>
<protein>
    <submittedName>
        <fullName evidence="1">Accessory secretory protein Asp3</fullName>
    </submittedName>
</protein>
<comment type="caution">
    <text evidence="1">The sequence shown here is derived from an EMBL/GenBank/DDBJ whole genome shotgun (WGS) entry which is preliminary data.</text>
</comment>
<sequence length="179" mass="20482">MTKTLLATIKWDRVTSGNSYLYGSTIKFLEDSVSFENLLMASGKPISRWQSRTNYQGNRRSPALPVLKPGKTYLLKADLESTPMNRVFIRLDFVNRLNENIGFTVLRSVEQEFTYPKDAFSYTITLMSGGCSAVVFRSLSIFHEDEKVAIKFERPLSKRYTESDIPQDLNFVKTLITTI</sequence>
<dbReference type="InterPro" id="IPR022259">
    <property type="entry name" value="Acessory_Sec_prot_Asp3"/>
</dbReference>
<evidence type="ECO:0000313" key="1">
    <source>
        <dbReference type="EMBL" id="MET3634003.1"/>
    </source>
</evidence>
<evidence type="ECO:0000313" key="2">
    <source>
        <dbReference type="Proteomes" id="UP001549037"/>
    </source>
</evidence>
<proteinExistence type="predicted"/>
<organism evidence="1 2">
    <name type="scientific">Streptococcus porcorum</name>
    <dbReference type="NCBI Taxonomy" id="701526"/>
    <lineage>
        <taxon>Bacteria</taxon>
        <taxon>Bacillati</taxon>
        <taxon>Bacillota</taxon>
        <taxon>Bacilli</taxon>
        <taxon>Lactobacillales</taxon>
        <taxon>Streptococcaceae</taxon>
        <taxon>Streptococcus</taxon>
    </lineage>
</organism>
<dbReference type="Pfam" id="PF15432">
    <property type="entry name" value="Sec-ASP3"/>
    <property type="match status" value="1"/>
</dbReference>
<dbReference type="NCBIfam" id="TIGR03711">
    <property type="entry name" value="acc_sec_asp3"/>
    <property type="match status" value="1"/>
</dbReference>
<name>A0ABV2JE68_9STRE</name>
<dbReference type="Proteomes" id="UP001549037">
    <property type="component" value="Unassembled WGS sequence"/>
</dbReference>
<gene>
    <name evidence="1" type="ORF">ABID28_000639</name>
</gene>
<accession>A0ABV2JE68</accession>
<reference evidence="1 2" key="1">
    <citation type="submission" date="2024-06" db="EMBL/GenBank/DDBJ databases">
        <title>Genomic Encyclopedia of Type Strains, Phase IV (KMG-IV): sequencing the most valuable type-strain genomes for metagenomic binning, comparative biology and taxonomic classification.</title>
        <authorList>
            <person name="Goeker M."/>
        </authorList>
    </citation>
    <scope>NUCLEOTIDE SEQUENCE [LARGE SCALE GENOMIC DNA]</scope>
    <source>
        <strain evidence="1 2">DSM 28302</strain>
    </source>
</reference>
<dbReference type="RefSeq" id="WP_354368044.1">
    <property type="nucleotide sequence ID" value="NZ_JBEPLN010000007.1"/>
</dbReference>